<protein>
    <recommendedName>
        <fullName evidence="3 6">Glutaminase</fullName>
        <ecNumber evidence="3 6">3.5.1.2</ecNumber>
    </recommendedName>
</protein>
<keyword evidence="8" id="KW-1185">Reference proteome</keyword>
<dbReference type="PANTHER" id="PTHR12544:SF29">
    <property type="entry name" value="GLUTAMINASE"/>
    <property type="match status" value="1"/>
</dbReference>
<comment type="catalytic activity">
    <reaction evidence="5 6">
        <text>L-glutamine + H2O = L-glutamate + NH4(+)</text>
        <dbReference type="Rhea" id="RHEA:15889"/>
        <dbReference type="ChEBI" id="CHEBI:15377"/>
        <dbReference type="ChEBI" id="CHEBI:28938"/>
        <dbReference type="ChEBI" id="CHEBI:29985"/>
        <dbReference type="ChEBI" id="CHEBI:58359"/>
        <dbReference type="EC" id="3.5.1.2"/>
    </reaction>
</comment>
<dbReference type="PANTHER" id="PTHR12544">
    <property type="entry name" value="GLUTAMINASE"/>
    <property type="match status" value="1"/>
</dbReference>
<comment type="similarity">
    <text evidence="1 6">Belongs to the glutaminase family.</text>
</comment>
<accession>U5QGX3</accession>
<dbReference type="Proteomes" id="UP000017396">
    <property type="component" value="Chromosome"/>
</dbReference>
<dbReference type="AlphaFoldDB" id="U5QGX3"/>
<dbReference type="eggNOG" id="COG2066">
    <property type="taxonomic scope" value="Bacteria"/>
</dbReference>
<evidence type="ECO:0000256" key="3">
    <source>
        <dbReference type="ARBA" id="ARBA00012918"/>
    </source>
</evidence>
<gene>
    <name evidence="6 7" type="primary">glsA</name>
    <name evidence="7" type="ORF">GKIL_1897</name>
</gene>
<proteinExistence type="inferred from homology"/>
<feature type="binding site" evidence="6">
    <location>
        <position position="177"/>
    </location>
    <ligand>
        <name>substrate</name>
    </ligand>
</feature>
<comment type="subunit">
    <text evidence="2 6">Homotetramer.</text>
</comment>
<dbReference type="HOGENOM" id="CLU_027932_1_0_3"/>
<evidence type="ECO:0000313" key="8">
    <source>
        <dbReference type="Proteomes" id="UP000017396"/>
    </source>
</evidence>
<dbReference type="HAMAP" id="MF_00313">
    <property type="entry name" value="Glutaminase"/>
    <property type="match status" value="1"/>
</dbReference>
<evidence type="ECO:0000256" key="1">
    <source>
        <dbReference type="ARBA" id="ARBA00011076"/>
    </source>
</evidence>
<dbReference type="PATRIC" id="fig|1183438.3.peg.1858"/>
<dbReference type="Pfam" id="PF04960">
    <property type="entry name" value="Glutaminase"/>
    <property type="match status" value="1"/>
</dbReference>
<comment type="caution">
    <text evidence="6">Lacks conserved residue(s) required for the propagation of feature annotation.</text>
</comment>
<feature type="binding site" evidence="6">
    <location>
        <position position="170"/>
    </location>
    <ligand>
        <name>substrate</name>
    </ligand>
</feature>
<dbReference type="SUPFAM" id="SSF56601">
    <property type="entry name" value="beta-lactamase/transpeptidase-like"/>
    <property type="match status" value="1"/>
</dbReference>
<dbReference type="EMBL" id="CP003587">
    <property type="protein sequence ID" value="AGY58143.1"/>
    <property type="molecule type" value="Genomic_DNA"/>
</dbReference>
<dbReference type="EC" id="3.5.1.2" evidence="3 6"/>
<reference evidence="7 8" key="1">
    <citation type="journal article" date="2013" name="PLoS ONE">
        <title>Cultivation and Complete Genome Sequencing of Gloeobacter kilaueensis sp. nov., from a Lava Cave in Kilauea Caldera, Hawai'i.</title>
        <authorList>
            <person name="Saw J.H."/>
            <person name="Schatz M."/>
            <person name="Brown M.V."/>
            <person name="Kunkel D.D."/>
            <person name="Foster J.S."/>
            <person name="Shick H."/>
            <person name="Christensen S."/>
            <person name="Hou S."/>
            <person name="Wan X."/>
            <person name="Donachie S.P."/>
        </authorList>
    </citation>
    <scope>NUCLEOTIDE SEQUENCE [LARGE SCALE GENOMIC DNA]</scope>
    <source>
        <strain evidence="8">JS</strain>
    </source>
</reference>
<dbReference type="InterPro" id="IPR015868">
    <property type="entry name" value="Glutaminase"/>
</dbReference>
<feature type="binding site" evidence="6">
    <location>
        <position position="75"/>
    </location>
    <ligand>
        <name>substrate</name>
    </ligand>
</feature>
<evidence type="ECO:0000256" key="2">
    <source>
        <dbReference type="ARBA" id="ARBA00011881"/>
    </source>
</evidence>
<dbReference type="RefSeq" id="WP_023173268.1">
    <property type="nucleotide sequence ID" value="NC_022600.1"/>
</dbReference>
<feature type="binding site" evidence="6">
    <location>
        <position position="253"/>
    </location>
    <ligand>
        <name>substrate</name>
    </ligand>
</feature>
<name>U5QGX3_GLOK1</name>
<sequence>MGSSAIPVEQESGSQFLAYLQQLHRTYSSLQEGVVASYIPEIARADPDWFAICAVTVDGRLFQVGDDEQLFTIQSISKPFVYGLALEDHGRDYVLTRVGVEPTGDPFNSIIKLDESSKRPLNPMVNAGAIATASLIKGSDPTERLNRMLAMFRRYVGHDVFVDMSVFVSERTTGHRNRAMAYLMLNFGMIDAHVEQVLDLYFQQCSVMVNCRDLALMAATLANNGVNPHTKERALEEHYVRDLLSVMYTCGMYDYSGEWAYNVGLPAKSGITGGIIAVVPGVMGIAVFSPRLQSQGNSLRGIRVCQDLSEHFGLHVFSMDTAGSALLKRLLQVPSAGNSLPGSTSE</sequence>
<evidence type="ECO:0000256" key="6">
    <source>
        <dbReference type="HAMAP-Rule" id="MF_00313"/>
    </source>
</evidence>
<dbReference type="GO" id="GO:0004359">
    <property type="term" value="F:glutaminase activity"/>
    <property type="evidence" value="ECO:0007669"/>
    <property type="project" value="UniProtKB-UniRule"/>
</dbReference>
<dbReference type="KEGG" id="glj:GKIL_1897"/>
<evidence type="ECO:0000256" key="4">
    <source>
        <dbReference type="ARBA" id="ARBA00022801"/>
    </source>
</evidence>
<organism evidence="7 8">
    <name type="scientific">Gloeobacter kilaueensis (strain ATCC BAA-2537 / CCAP 1431/1 / ULC 316 / JS1)</name>
    <dbReference type="NCBI Taxonomy" id="1183438"/>
    <lineage>
        <taxon>Bacteria</taxon>
        <taxon>Bacillati</taxon>
        <taxon>Cyanobacteriota</taxon>
        <taxon>Cyanophyceae</taxon>
        <taxon>Gloeobacterales</taxon>
        <taxon>Gloeobacteraceae</taxon>
        <taxon>Gloeobacter</taxon>
    </lineage>
</organism>
<dbReference type="Gene3D" id="3.40.710.10">
    <property type="entry name" value="DD-peptidase/beta-lactamase superfamily"/>
    <property type="match status" value="1"/>
</dbReference>
<dbReference type="NCBIfam" id="TIGR03814">
    <property type="entry name" value="Gln_ase"/>
    <property type="match status" value="1"/>
</dbReference>
<dbReference type="GO" id="GO:0006543">
    <property type="term" value="P:L-glutamine catabolic process"/>
    <property type="evidence" value="ECO:0007669"/>
    <property type="project" value="TreeGrafter"/>
</dbReference>
<dbReference type="FunFam" id="3.40.710.10:FF:000005">
    <property type="entry name" value="Glutaminase"/>
    <property type="match status" value="1"/>
</dbReference>
<keyword evidence="6" id="KW-0007">Acetylation</keyword>
<feature type="binding site" evidence="6">
    <location>
        <position position="126"/>
    </location>
    <ligand>
        <name>substrate</name>
    </ligand>
</feature>
<evidence type="ECO:0000313" key="7">
    <source>
        <dbReference type="EMBL" id="AGY58143.1"/>
    </source>
</evidence>
<feature type="binding site" evidence="6">
    <location>
        <position position="201"/>
    </location>
    <ligand>
        <name>substrate</name>
    </ligand>
</feature>
<keyword evidence="4 6" id="KW-0378">Hydrolase</keyword>
<dbReference type="InterPro" id="IPR012338">
    <property type="entry name" value="Beta-lactam/transpept-like"/>
</dbReference>
<dbReference type="STRING" id="1183438.GKIL_1897"/>
<evidence type="ECO:0000256" key="5">
    <source>
        <dbReference type="ARBA" id="ARBA00049534"/>
    </source>
</evidence>
<dbReference type="GO" id="GO:0006537">
    <property type="term" value="P:glutamate biosynthetic process"/>
    <property type="evidence" value="ECO:0007669"/>
    <property type="project" value="TreeGrafter"/>
</dbReference>
<dbReference type="OrthoDB" id="9788822at2"/>